<dbReference type="AlphaFoldDB" id="A0A1E5W5N9"/>
<organism evidence="2 3">
    <name type="scientific">Dichanthelium oligosanthes</name>
    <dbReference type="NCBI Taxonomy" id="888268"/>
    <lineage>
        <taxon>Eukaryota</taxon>
        <taxon>Viridiplantae</taxon>
        <taxon>Streptophyta</taxon>
        <taxon>Embryophyta</taxon>
        <taxon>Tracheophyta</taxon>
        <taxon>Spermatophyta</taxon>
        <taxon>Magnoliopsida</taxon>
        <taxon>Liliopsida</taxon>
        <taxon>Poales</taxon>
        <taxon>Poaceae</taxon>
        <taxon>PACMAD clade</taxon>
        <taxon>Panicoideae</taxon>
        <taxon>Panicodae</taxon>
        <taxon>Paniceae</taxon>
        <taxon>Dichantheliinae</taxon>
        <taxon>Dichanthelium</taxon>
    </lineage>
</organism>
<evidence type="ECO:0000313" key="3">
    <source>
        <dbReference type="Proteomes" id="UP000095767"/>
    </source>
</evidence>
<proteinExistence type="predicted"/>
<sequence length="142" mass="15090">MPPARSLTAEQFGFFDTNGYLVLKQFSSEEDVWALRDRMAELIAGIGGGNSTGPCEHRGVGARLGLLQGAARPGRWRGADAGAQGRFGAGALGQGGTGSRRGRRAKWRYSRPAGRRGRWSGSRAPGGRRRDARHRAGPASAT</sequence>
<dbReference type="STRING" id="888268.A0A1E5W5N9"/>
<protein>
    <recommendedName>
        <fullName evidence="4">Phytanoyl-CoA dioxygenase family protein</fullName>
    </recommendedName>
</protein>
<dbReference type="SUPFAM" id="SSF51197">
    <property type="entry name" value="Clavaminate synthase-like"/>
    <property type="match status" value="1"/>
</dbReference>
<keyword evidence="3" id="KW-1185">Reference proteome</keyword>
<dbReference type="OrthoDB" id="1687126at2759"/>
<dbReference type="EMBL" id="LWDX02020570">
    <property type="protein sequence ID" value="OEL32676.1"/>
    <property type="molecule type" value="Genomic_DNA"/>
</dbReference>
<feature type="compositionally biased region" description="Gly residues" evidence="1">
    <location>
        <begin position="85"/>
        <end position="99"/>
    </location>
</feature>
<name>A0A1E5W5N9_9POAL</name>
<dbReference type="Proteomes" id="UP000095767">
    <property type="component" value="Unassembled WGS sequence"/>
</dbReference>
<feature type="region of interest" description="Disordered" evidence="1">
    <location>
        <begin position="74"/>
        <end position="142"/>
    </location>
</feature>
<evidence type="ECO:0000256" key="1">
    <source>
        <dbReference type="SAM" id="MobiDB-lite"/>
    </source>
</evidence>
<evidence type="ECO:0000313" key="2">
    <source>
        <dbReference type="EMBL" id="OEL32676.1"/>
    </source>
</evidence>
<gene>
    <name evidence="2" type="ORF">BAE44_0006305</name>
</gene>
<evidence type="ECO:0008006" key="4">
    <source>
        <dbReference type="Google" id="ProtNLM"/>
    </source>
</evidence>
<dbReference type="Gene3D" id="2.60.120.620">
    <property type="entry name" value="q2cbj1_9rhob like domain"/>
    <property type="match status" value="1"/>
</dbReference>
<reference evidence="2 3" key="1">
    <citation type="submission" date="2016-09" db="EMBL/GenBank/DDBJ databases">
        <title>The draft genome of Dichanthelium oligosanthes: A C3 panicoid grass species.</title>
        <authorList>
            <person name="Studer A.J."/>
            <person name="Schnable J.C."/>
            <person name="Brutnell T.P."/>
        </authorList>
    </citation>
    <scope>NUCLEOTIDE SEQUENCE [LARGE SCALE GENOMIC DNA]</scope>
    <source>
        <strain evidence="3">cv. Kellogg 1175</strain>
        <tissue evidence="2">Leaf</tissue>
    </source>
</reference>
<comment type="caution">
    <text evidence="2">The sequence shown here is derived from an EMBL/GenBank/DDBJ whole genome shotgun (WGS) entry which is preliminary data.</text>
</comment>
<accession>A0A1E5W5N9</accession>
<feature type="compositionally biased region" description="Basic residues" evidence="1">
    <location>
        <begin position="100"/>
        <end position="118"/>
    </location>
</feature>
<feature type="compositionally biased region" description="Basic residues" evidence="1">
    <location>
        <begin position="126"/>
        <end position="136"/>
    </location>
</feature>